<evidence type="ECO:0000259" key="1">
    <source>
        <dbReference type="Pfam" id="PF01890"/>
    </source>
</evidence>
<dbReference type="EMBL" id="JFHC01000018">
    <property type="protein sequence ID" value="KDR42244.1"/>
    <property type="molecule type" value="Genomic_DNA"/>
</dbReference>
<organism evidence="2 3">
    <name type="scientific">Caballeronia glathei</name>
    <dbReference type="NCBI Taxonomy" id="60547"/>
    <lineage>
        <taxon>Bacteria</taxon>
        <taxon>Pseudomonadati</taxon>
        <taxon>Pseudomonadota</taxon>
        <taxon>Betaproteobacteria</taxon>
        <taxon>Burkholderiales</taxon>
        <taxon>Burkholderiaceae</taxon>
        <taxon>Caballeronia</taxon>
    </lineage>
</organism>
<dbReference type="Pfam" id="PF01890">
    <property type="entry name" value="CbiG_C"/>
    <property type="match status" value="1"/>
</dbReference>
<dbReference type="PANTHER" id="PTHR37477:SF1">
    <property type="entry name" value="COBALT-PRECORRIN-5A HYDROLASE"/>
    <property type="match status" value="1"/>
</dbReference>
<protein>
    <submittedName>
        <fullName evidence="2">Cobalamin biosynthesis protein CbiG</fullName>
    </submittedName>
</protein>
<evidence type="ECO:0000313" key="3">
    <source>
        <dbReference type="Proteomes" id="UP000027466"/>
    </source>
</evidence>
<reference evidence="2 3" key="1">
    <citation type="submission" date="2014-03" db="EMBL/GenBank/DDBJ databases">
        <title>Draft Genome Sequences of Four Burkholderia Strains.</title>
        <authorList>
            <person name="Liu X.Y."/>
            <person name="Li C.X."/>
            <person name="Xu J.H."/>
        </authorList>
    </citation>
    <scope>NUCLEOTIDE SEQUENCE [LARGE SCALE GENOMIC DNA]</scope>
    <source>
        <strain evidence="2 3">DSM 50014</strain>
    </source>
</reference>
<proteinExistence type="predicted"/>
<dbReference type="AlphaFoldDB" id="A0A069PQV9"/>
<dbReference type="Gene3D" id="3.30.420.180">
    <property type="entry name" value="CobE/GbiG C-terminal domain"/>
    <property type="match status" value="1"/>
</dbReference>
<dbReference type="RefSeq" id="WP_035932604.1">
    <property type="nucleotide sequence ID" value="NZ_CADFFX010000004.1"/>
</dbReference>
<sequence length="136" mass="13907">MTAASFEPLTLGIGCRRGVSVEAIEAAVRAALGTRALAHVRAVASIDSKSDEAALAGFCARHGLPLQFYSAARIADVAAPRDGPVQRHLGVGAVCEPCALLASHDGRIVVPKTVAGDVTVAIAADRPPYSTPTDHA</sequence>
<comment type="caution">
    <text evidence="2">The sequence shown here is derived from an EMBL/GenBank/DDBJ whole genome shotgun (WGS) entry which is preliminary data.</text>
</comment>
<dbReference type="InterPro" id="IPR002750">
    <property type="entry name" value="CobE/GbiG_C"/>
</dbReference>
<dbReference type="Proteomes" id="UP000027466">
    <property type="component" value="Unassembled WGS sequence"/>
</dbReference>
<evidence type="ECO:0000313" key="2">
    <source>
        <dbReference type="EMBL" id="KDR42244.1"/>
    </source>
</evidence>
<dbReference type="PANTHER" id="PTHR37477">
    <property type="entry name" value="COBALT-PRECORRIN-5A HYDROLASE"/>
    <property type="match status" value="1"/>
</dbReference>
<keyword evidence="3" id="KW-1185">Reference proteome</keyword>
<feature type="domain" description="CobE/GbiG C-terminal" evidence="1">
    <location>
        <begin position="9"/>
        <end position="123"/>
    </location>
</feature>
<dbReference type="SUPFAM" id="SSF159664">
    <property type="entry name" value="CobE/GbiG C-terminal domain-like"/>
    <property type="match status" value="1"/>
</dbReference>
<gene>
    <name evidence="2" type="ORF">BG61_10285</name>
</gene>
<dbReference type="InterPro" id="IPR052553">
    <property type="entry name" value="CbiG_hydrolase"/>
</dbReference>
<accession>A0A069PQV9</accession>
<dbReference type="GO" id="GO:0009236">
    <property type="term" value="P:cobalamin biosynthetic process"/>
    <property type="evidence" value="ECO:0007669"/>
    <property type="project" value="InterPro"/>
</dbReference>
<dbReference type="InterPro" id="IPR036518">
    <property type="entry name" value="CobE/GbiG_C_sf"/>
</dbReference>
<dbReference type="STRING" id="60547.GCA_000751215_03105"/>
<name>A0A069PQV9_9BURK</name>